<dbReference type="PROSITE" id="PS51465">
    <property type="entry name" value="KAZAL_2"/>
    <property type="match status" value="2"/>
</dbReference>
<dbReference type="SMART" id="SM00280">
    <property type="entry name" value="KAZAL"/>
    <property type="match status" value="2"/>
</dbReference>
<evidence type="ECO:0000256" key="1">
    <source>
        <dbReference type="ARBA" id="ARBA00004651"/>
    </source>
</evidence>
<dbReference type="Pfam" id="PF07648">
    <property type="entry name" value="Kazal_2"/>
    <property type="match status" value="2"/>
</dbReference>
<dbReference type="InterPro" id="IPR004156">
    <property type="entry name" value="OATP"/>
</dbReference>
<gene>
    <name evidence="11" type="primary">SLCO2A1</name>
</gene>
<feature type="transmembrane region" description="Helical" evidence="8">
    <location>
        <begin position="687"/>
        <end position="711"/>
    </location>
</feature>
<keyword evidence="10" id="KW-1185">Reference proteome</keyword>
<dbReference type="NCBIfam" id="TIGR00805">
    <property type="entry name" value="oat"/>
    <property type="match status" value="2"/>
</dbReference>
<evidence type="ECO:0000313" key="11">
    <source>
        <dbReference type="RefSeq" id="XP_008574322.1"/>
    </source>
</evidence>
<feature type="transmembrane region" description="Helical" evidence="8">
    <location>
        <begin position="107"/>
        <end position="128"/>
    </location>
</feature>
<feature type="transmembrane region" description="Helical" evidence="8">
    <location>
        <begin position="177"/>
        <end position="201"/>
    </location>
</feature>
<keyword evidence="7" id="KW-1015">Disulfide bond</keyword>
<dbReference type="Gene3D" id="1.20.1250.20">
    <property type="entry name" value="MFS general substrate transporter like domains"/>
    <property type="match status" value="1"/>
</dbReference>
<protein>
    <recommendedName>
        <fullName evidence="8">Solute carrier organic anion transporter family member</fullName>
    </recommendedName>
</protein>
<evidence type="ECO:0000256" key="5">
    <source>
        <dbReference type="ARBA" id="ARBA00022989"/>
    </source>
</evidence>
<feature type="transmembrane region" description="Helical" evidence="8">
    <location>
        <begin position="261"/>
        <end position="285"/>
    </location>
</feature>
<feature type="transmembrane region" description="Helical" evidence="8">
    <location>
        <begin position="79"/>
        <end position="100"/>
    </location>
</feature>
<evidence type="ECO:0000256" key="7">
    <source>
        <dbReference type="ARBA" id="ARBA00023157"/>
    </source>
</evidence>
<dbReference type="CDD" id="cd17461">
    <property type="entry name" value="MFS_SLCO2A_OATP2A"/>
    <property type="match status" value="1"/>
</dbReference>
<dbReference type="Pfam" id="PF03137">
    <property type="entry name" value="OATP"/>
    <property type="match status" value="2"/>
</dbReference>
<feature type="transmembrane region" description="Helical" evidence="8">
    <location>
        <begin position="580"/>
        <end position="602"/>
    </location>
</feature>
<feature type="transmembrane region" description="Helical" evidence="8">
    <location>
        <begin position="521"/>
        <end position="538"/>
    </location>
</feature>
<keyword evidence="5 8" id="KW-1133">Transmembrane helix</keyword>
<evidence type="ECO:0000313" key="10">
    <source>
        <dbReference type="Proteomes" id="UP000694923"/>
    </source>
</evidence>
<proteinExistence type="inferred from homology"/>
<dbReference type="InterPro" id="IPR002350">
    <property type="entry name" value="Kazal_dom"/>
</dbReference>
<dbReference type="GeneID" id="103593161"/>
<evidence type="ECO:0000256" key="8">
    <source>
        <dbReference type="RuleBase" id="RU362056"/>
    </source>
</evidence>
<comment type="similarity">
    <text evidence="2 8">Belongs to the organo anion transporter (TC 2.A.60) family.</text>
</comment>
<keyword evidence="8" id="KW-0813">Transport</keyword>
<organism evidence="10 11">
    <name type="scientific">Galeopterus variegatus</name>
    <name type="common">Malayan flying lemur</name>
    <name type="synonym">Cynocephalus variegatus</name>
    <dbReference type="NCBI Taxonomy" id="482537"/>
    <lineage>
        <taxon>Eukaryota</taxon>
        <taxon>Metazoa</taxon>
        <taxon>Chordata</taxon>
        <taxon>Craniata</taxon>
        <taxon>Vertebrata</taxon>
        <taxon>Euteleostomi</taxon>
        <taxon>Mammalia</taxon>
        <taxon>Eutheria</taxon>
        <taxon>Euarchontoglires</taxon>
        <taxon>Dermoptera</taxon>
        <taxon>Cynocephalidae</taxon>
        <taxon>Galeopterus</taxon>
    </lineage>
</organism>
<dbReference type="InterPro" id="IPR036058">
    <property type="entry name" value="Kazal_dom_sf"/>
</dbReference>
<feature type="transmembrane region" description="Helical" evidence="8">
    <location>
        <begin position="646"/>
        <end position="667"/>
    </location>
</feature>
<keyword evidence="4 8" id="KW-0812">Transmembrane</keyword>
<dbReference type="PANTHER" id="PTHR11388">
    <property type="entry name" value="ORGANIC ANION TRANSPORTER"/>
    <property type="match status" value="1"/>
</dbReference>
<feature type="transmembrane region" description="Helical" evidence="8">
    <location>
        <begin position="838"/>
        <end position="855"/>
    </location>
</feature>
<evidence type="ECO:0000256" key="4">
    <source>
        <dbReference type="ARBA" id="ARBA00022692"/>
    </source>
</evidence>
<feature type="domain" description="Kazal-like" evidence="9">
    <location>
        <begin position="445"/>
        <end position="503"/>
    </location>
</feature>
<feature type="transmembrane region" description="Helical" evidence="8">
    <location>
        <begin position="370"/>
        <end position="394"/>
    </location>
</feature>
<comment type="caution">
    <text evidence="8">Lacks conserved residue(s) required for the propagation of feature annotation.</text>
</comment>
<name>A0ABM0R131_GALVR</name>
<feature type="transmembrane region" description="Helical" evidence="8">
    <location>
        <begin position="329"/>
        <end position="350"/>
    </location>
</feature>
<sequence>MVWIQSHTLQKVQEGSSPWVNCQPGLSMSRENETLNKGSVFVLCHGLLQLCQLLYSAYFKSSLTTIEKRFGLSSSSSGLISSLNEISNAILIVFVSYFGSRVHRPRLIGIGGLFLAMGAFILTLPHFLSEPYQYTSVAVGNSSRFQAELCQKHWQDVPPSKCHNTTQEPRKETSSMWGLMVVAQLLAGIGTVPIQPFGISYVDDFSEPNNSPLYISILFAISVFGPAFGYLLGSVMLQIFVDYGRVNTATVNLSPGDPRWIGAWWLGLLISSAFLVLTSFPFFFFPRTMSRGVEQSPAVVDEARKMEEAKPRGSLVHFIKRFPRIFLRLLMNPLFMLVVLAQCTFSSVIAGLSTFLNKFLEKQYGASASYANFLIGAVNLPAAALGMLFGGILMKRFVFSLQTIPRVAATIITISTILCTPLFFMGCSTPAVAEVYPPSTSSSTHPQPPACRRDCSCPDSIFHPVCGDNGVEYLSPCHAGCSDINVSSAGTKQTTYLNCSCVTGGSASAKSGSCPMPCAHFLLPATFLISFAALVACISHNPLYMMVLRGSVMLQIFVDYGRVNTATVNLSPGDPRWIGAWWLGLLISSAFLVLTSFPFFFFPRTMSRGVEQSPAVVDEARKMEEAKPRGSLVHFIKRFPRIFLRLLMNPLFMLVVLAQCTFSSVIAGLSTFLNKFLEKQYGASASYANFLIGAVNLPAAALGMLFGGILMKRFVFSLQTIPRVAATIITISTILCTPLFFMGCSTPAVAEVYPPSTSSSTHPQPPACRRDCSCPDSIFHPVCGDNGVEYLSPCHAGCSDINVSSAGTKQTTYLNCSCVTGGSASAKSGSCPMPCAHFLLPATFLISFAALVACISHNPLYMMVLRVVNQEEKSFAIGVQFLLMRLLAWLPSPAFYGLTIDYSCIRWNLQCLGRRGACTYYDSDTLRDTR</sequence>
<feature type="transmembrane region" description="Helical" evidence="8">
    <location>
        <begin position="723"/>
        <end position="742"/>
    </location>
</feature>
<keyword evidence="8" id="KW-0406">Ion transport</keyword>
<accession>A0ABM0R131</accession>
<keyword evidence="6 8" id="KW-0472">Membrane</keyword>
<dbReference type="PANTHER" id="PTHR11388:SF14">
    <property type="entry name" value="SOLUTE CARRIER ORGANIC ANION TRANSPORTER FAMILY MEMBER 2A1"/>
    <property type="match status" value="1"/>
</dbReference>
<feature type="domain" description="Kazal-like" evidence="9">
    <location>
        <begin position="762"/>
        <end position="820"/>
    </location>
</feature>
<keyword evidence="3" id="KW-1003">Cell membrane</keyword>
<dbReference type="Gene3D" id="3.30.60.30">
    <property type="match status" value="2"/>
</dbReference>
<dbReference type="SUPFAM" id="SSF100895">
    <property type="entry name" value="Kazal-type serine protease inhibitors"/>
    <property type="match status" value="2"/>
</dbReference>
<evidence type="ECO:0000256" key="6">
    <source>
        <dbReference type="ARBA" id="ARBA00023136"/>
    </source>
</evidence>
<dbReference type="SUPFAM" id="SSF103473">
    <property type="entry name" value="MFS general substrate transporter"/>
    <property type="match status" value="2"/>
</dbReference>
<dbReference type="Proteomes" id="UP000694923">
    <property type="component" value="Unplaced"/>
</dbReference>
<evidence type="ECO:0000259" key="9">
    <source>
        <dbReference type="PROSITE" id="PS51465"/>
    </source>
</evidence>
<reference evidence="11" key="1">
    <citation type="submission" date="2025-08" db="UniProtKB">
        <authorList>
            <consortium name="RefSeq"/>
        </authorList>
    </citation>
    <scope>IDENTIFICATION</scope>
</reference>
<evidence type="ECO:0000256" key="2">
    <source>
        <dbReference type="ARBA" id="ARBA00009657"/>
    </source>
</evidence>
<feature type="transmembrane region" description="Helical" evidence="8">
    <location>
        <begin position="38"/>
        <end position="59"/>
    </location>
</feature>
<feature type="transmembrane region" description="Helical" evidence="8">
    <location>
        <begin position="213"/>
        <end position="241"/>
    </location>
</feature>
<evidence type="ECO:0000256" key="3">
    <source>
        <dbReference type="ARBA" id="ARBA00022475"/>
    </source>
</evidence>
<comment type="subcellular location">
    <subcellularLocation>
        <location evidence="1 8">Cell membrane</location>
        <topology evidence="1 8">Multi-pass membrane protein</topology>
    </subcellularLocation>
</comment>
<dbReference type="InterPro" id="IPR036259">
    <property type="entry name" value="MFS_trans_sf"/>
</dbReference>
<dbReference type="RefSeq" id="XP_008574322.1">
    <property type="nucleotide sequence ID" value="XM_008576100.1"/>
</dbReference>